<sequence>MMRLLTLLVLLAALAWSGFWLLGYGALTTAVPIWFEDRRADGWVAEYDTLSVSGFPSRLDSTLENLTLADPQTGVAWEAPFFNMHALTYRPNHVIAVWPNTQTLAIPGEKLAVTTGDMRASLVLDPGTDLTLNRANLAIESLGVTSSTNWQLAASAVYLAMHRDAEDASTYRVAFKADTLTPPVGFALPDGIDLPRNFASFRADLTTRFDRPWDRTAIEQSRPQPVSLDLTLAEIIWGDLQLHAAGKVSIDASGYPTGEVTIRAVNWRDILEVARHSGQLPVSVIDTVEQALGFVAQLSGKTNELDIPLTFANGATKLGPLPIGPAPRIFLR</sequence>
<comment type="caution">
    <text evidence="1">The sequence shown here is derived from an EMBL/GenBank/DDBJ whole genome shotgun (WGS) entry which is preliminary data.</text>
</comment>
<protein>
    <recommendedName>
        <fullName evidence="3">DUF2125 domain-containing protein</fullName>
    </recommendedName>
</protein>
<dbReference type="InterPro" id="IPR018666">
    <property type="entry name" value="DUF2125"/>
</dbReference>
<name>A0ABY1P5S8_9RHOB</name>
<evidence type="ECO:0000313" key="2">
    <source>
        <dbReference type="Proteomes" id="UP001157961"/>
    </source>
</evidence>
<dbReference type="EMBL" id="FXTY01000005">
    <property type="protein sequence ID" value="SMP26680.1"/>
    <property type="molecule type" value="Genomic_DNA"/>
</dbReference>
<proteinExistence type="predicted"/>
<dbReference type="RefSeq" id="WP_283426695.1">
    <property type="nucleotide sequence ID" value="NZ_FXTY01000005.1"/>
</dbReference>
<gene>
    <name evidence="1" type="ORF">SAMN06265373_105292</name>
</gene>
<dbReference type="Pfam" id="PF09898">
    <property type="entry name" value="DUF2125"/>
    <property type="match status" value="1"/>
</dbReference>
<keyword evidence="2" id="KW-1185">Reference proteome</keyword>
<evidence type="ECO:0008006" key="3">
    <source>
        <dbReference type="Google" id="ProtNLM"/>
    </source>
</evidence>
<reference evidence="1 2" key="1">
    <citation type="submission" date="2017-05" db="EMBL/GenBank/DDBJ databases">
        <authorList>
            <person name="Varghese N."/>
            <person name="Submissions S."/>
        </authorList>
    </citation>
    <scope>NUCLEOTIDE SEQUENCE [LARGE SCALE GENOMIC DNA]</scope>
    <source>
        <strain evidence="1 2">DSM 29734</strain>
    </source>
</reference>
<dbReference type="Proteomes" id="UP001157961">
    <property type="component" value="Unassembled WGS sequence"/>
</dbReference>
<evidence type="ECO:0000313" key="1">
    <source>
        <dbReference type="EMBL" id="SMP26680.1"/>
    </source>
</evidence>
<organism evidence="1 2">
    <name type="scientific">Shimia sagamensis</name>
    <dbReference type="NCBI Taxonomy" id="1566352"/>
    <lineage>
        <taxon>Bacteria</taxon>
        <taxon>Pseudomonadati</taxon>
        <taxon>Pseudomonadota</taxon>
        <taxon>Alphaproteobacteria</taxon>
        <taxon>Rhodobacterales</taxon>
        <taxon>Roseobacteraceae</taxon>
    </lineage>
</organism>
<accession>A0ABY1P5S8</accession>